<dbReference type="Pfam" id="PF13637">
    <property type="entry name" value="Ank_4"/>
    <property type="match status" value="1"/>
</dbReference>
<comment type="caution">
    <text evidence="1">The sequence shown here is derived from an EMBL/GenBank/DDBJ whole genome shotgun (WGS) entry which is preliminary data.</text>
</comment>
<evidence type="ECO:0000313" key="1">
    <source>
        <dbReference type="EMBL" id="KAK1931446.1"/>
    </source>
</evidence>
<dbReference type="InterPro" id="IPR036770">
    <property type="entry name" value="Ankyrin_rpt-contain_sf"/>
</dbReference>
<accession>A0AAD9LCI5</accession>
<name>A0AAD9LCI5_9STRA</name>
<organism evidence="1 2">
    <name type="scientific">Phytophthora citrophthora</name>
    <dbReference type="NCBI Taxonomy" id="4793"/>
    <lineage>
        <taxon>Eukaryota</taxon>
        <taxon>Sar</taxon>
        <taxon>Stramenopiles</taxon>
        <taxon>Oomycota</taxon>
        <taxon>Peronosporomycetes</taxon>
        <taxon>Peronosporales</taxon>
        <taxon>Peronosporaceae</taxon>
        <taxon>Phytophthora</taxon>
    </lineage>
</organism>
<protein>
    <submittedName>
        <fullName evidence="1">Ankyrin repeat protein L63</fullName>
    </submittedName>
</protein>
<dbReference type="PANTHER" id="PTHR46586:SF3">
    <property type="entry name" value="ANKYRIN REPEAT-CONTAINING PROTEIN"/>
    <property type="match status" value="1"/>
</dbReference>
<dbReference type="AlphaFoldDB" id="A0AAD9LCI5"/>
<dbReference type="Gene3D" id="1.25.40.20">
    <property type="entry name" value="Ankyrin repeat-containing domain"/>
    <property type="match status" value="1"/>
</dbReference>
<evidence type="ECO:0000313" key="2">
    <source>
        <dbReference type="Proteomes" id="UP001259832"/>
    </source>
</evidence>
<dbReference type="PANTHER" id="PTHR46586">
    <property type="entry name" value="ANKYRIN REPEAT-CONTAINING PROTEIN"/>
    <property type="match status" value="1"/>
</dbReference>
<dbReference type="InterPro" id="IPR052050">
    <property type="entry name" value="SecEffector_AnkRepeat"/>
</dbReference>
<dbReference type="InterPro" id="IPR002110">
    <property type="entry name" value="Ankyrin_rpt"/>
</dbReference>
<dbReference type="EMBL" id="JASMQC010000034">
    <property type="protein sequence ID" value="KAK1931446.1"/>
    <property type="molecule type" value="Genomic_DNA"/>
</dbReference>
<dbReference type="Proteomes" id="UP001259832">
    <property type="component" value="Unassembled WGS sequence"/>
</dbReference>
<reference evidence="1" key="1">
    <citation type="submission" date="2023-08" db="EMBL/GenBank/DDBJ databases">
        <title>Reference Genome Resource for the Citrus Pathogen Phytophthora citrophthora.</title>
        <authorList>
            <person name="Moller H."/>
            <person name="Coetzee B."/>
            <person name="Rose L.J."/>
            <person name="Van Niekerk J.M."/>
        </authorList>
    </citation>
    <scope>NUCLEOTIDE SEQUENCE</scope>
    <source>
        <strain evidence="1">STE-U-9442</strain>
    </source>
</reference>
<dbReference type="SUPFAM" id="SSF48403">
    <property type="entry name" value="Ankyrin repeat"/>
    <property type="match status" value="1"/>
</dbReference>
<keyword evidence="2" id="KW-1185">Reference proteome</keyword>
<gene>
    <name evidence="1" type="ORF">P3T76_013202</name>
</gene>
<proteinExistence type="predicted"/>
<sequence length="100" mass="11430">MTYAGSNGYLEVVRWLHENRSEGCSEEAFKFAAREGSLEIVKWLDANGFKSNLCDAVEIATTWGQLHVIKWLLSTTDNEKEYESYAGFTLEVVKKRSDYP</sequence>